<feature type="binding site" evidence="7">
    <location>
        <position position="65"/>
    </location>
    <ligand>
        <name>substrate</name>
    </ligand>
</feature>
<dbReference type="FunFam" id="3.20.20.70:FF:000114">
    <property type="entry name" value="Decarboxylase,orotidine phosphate"/>
    <property type="match status" value="1"/>
</dbReference>
<evidence type="ECO:0000256" key="4">
    <source>
        <dbReference type="ARBA" id="ARBA00022975"/>
    </source>
</evidence>
<dbReference type="PANTHER" id="PTHR19278:SF9">
    <property type="entry name" value="URIDINE 5'-MONOPHOSPHATE SYNTHASE"/>
    <property type="match status" value="1"/>
</dbReference>
<dbReference type="GO" id="GO:0044205">
    <property type="term" value="P:'de novo' UMP biosynthetic process"/>
    <property type="evidence" value="ECO:0007669"/>
    <property type="project" value="UniProtKB-UniPathway"/>
</dbReference>
<dbReference type="InterPro" id="IPR014732">
    <property type="entry name" value="OMPdecase"/>
</dbReference>
<comment type="pathway">
    <text evidence="1">Pyrimidine metabolism; UMP biosynthesis via de novo pathway; UMP from orotate: step 2/2.</text>
</comment>
<dbReference type="InterPro" id="IPR011060">
    <property type="entry name" value="RibuloseP-bd_barrel"/>
</dbReference>
<evidence type="ECO:0000256" key="2">
    <source>
        <dbReference type="ARBA" id="ARBA00012321"/>
    </source>
</evidence>
<dbReference type="CDD" id="cd04725">
    <property type="entry name" value="OMP_decarboxylase_like"/>
    <property type="match status" value="1"/>
</dbReference>
<dbReference type="NCBIfam" id="TIGR01740">
    <property type="entry name" value="pyrF"/>
    <property type="match status" value="1"/>
</dbReference>
<sequence>MEKSQVTHRLSLSDRLQYMKHSLNKQLVEIMVKKQTCLCLAVDCTTSKLVLKLAEEAAPYVCAIKIHVDILKDFNTGFVSALTDLAKEHDFVIFEDRKFADTGSTVELQATSGLYKINCWAHLVTLHSVPGQPILDAFRRIIQKPDSVLKGCLLVSELSTKGALTDLRDYQASSLKLAEENRDVVSGFICQTRFSSDPSFLYWTPGVNLSATTDGIGQQWRTINKAIVQDGNDIIIVGRALTKSNDFRNDVIKYKEASWNALSLAEEANAFCGRDS</sequence>
<name>A0A0N4VJB6_ENTVE</name>
<proteinExistence type="predicted"/>
<dbReference type="SMART" id="SM00934">
    <property type="entry name" value="OMPdecase"/>
    <property type="match status" value="1"/>
</dbReference>
<dbReference type="GO" id="GO:0004588">
    <property type="term" value="F:orotate phosphoribosyltransferase activity"/>
    <property type="evidence" value="ECO:0007669"/>
    <property type="project" value="TreeGrafter"/>
</dbReference>
<feature type="binding site" evidence="7">
    <location>
        <position position="239"/>
    </location>
    <ligand>
        <name>substrate</name>
    </ligand>
</feature>
<protein>
    <recommendedName>
        <fullName evidence="2">orotidine-5'-phosphate decarboxylase</fullName>
        <ecNumber evidence="2">4.1.1.23</ecNumber>
    </recommendedName>
</protein>
<evidence type="ECO:0000256" key="7">
    <source>
        <dbReference type="PIRSR" id="PIRSR614732-2"/>
    </source>
</evidence>
<dbReference type="EMBL" id="UXUI01010679">
    <property type="protein sequence ID" value="VDD95511.1"/>
    <property type="molecule type" value="Genomic_DNA"/>
</dbReference>
<dbReference type="PANTHER" id="PTHR19278">
    <property type="entry name" value="OROTATE PHOSPHORIBOSYLTRANSFERASE"/>
    <property type="match status" value="1"/>
</dbReference>
<evidence type="ECO:0000313" key="11">
    <source>
        <dbReference type="WBParaSite" id="EVEC_0001093701-mRNA-1"/>
    </source>
</evidence>
<evidence type="ECO:0000256" key="1">
    <source>
        <dbReference type="ARBA" id="ARBA00004861"/>
    </source>
</evidence>
<dbReference type="GO" id="GO:0006207">
    <property type="term" value="P:'de novo' pyrimidine nucleobase biosynthetic process"/>
    <property type="evidence" value="ECO:0007669"/>
    <property type="project" value="InterPro"/>
</dbReference>
<accession>A0A0N4VJB6</accession>
<keyword evidence="5" id="KW-0456">Lyase</keyword>
<evidence type="ECO:0000313" key="9">
    <source>
        <dbReference type="EMBL" id="VDD95511.1"/>
    </source>
</evidence>
<dbReference type="OrthoDB" id="5867215at2759"/>
<keyword evidence="3" id="KW-0210">Decarboxylase</keyword>
<feature type="binding site" evidence="7">
    <location>
        <position position="238"/>
    </location>
    <ligand>
        <name>substrate</name>
    </ligand>
</feature>
<feature type="binding site" evidence="7">
    <location>
        <position position="159"/>
    </location>
    <ligand>
        <name>substrate</name>
    </ligand>
</feature>
<evidence type="ECO:0000256" key="6">
    <source>
        <dbReference type="PIRSR" id="PIRSR614732-1"/>
    </source>
</evidence>
<reference evidence="11" key="1">
    <citation type="submission" date="2017-02" db="UniProtKB">
        <authorList>
            <consortium name="WormBaseParasite"/>
        </authorList>
    </citation>
    <scope>IDENTIFICATION</scope>
</reference>
<dbReference type="InterPro" id="IPR001754">
    <property type="entry name" value="OMPdeCOase_dom"/>
</dbReference>
<feature type="binding site" evidence="7">
    <location>
        <position position="43"/>
    </location>
    <ligand>
        <name>substrate</name>
    </ligand>
</feature>
<feature type="active site" description="For OMPdecase activity" evidence="6">
    <location>
        <position position="96"/>
    </location>
</feature>
<feature type="domain" description="Orotidine 5'-phosphate decarboxylase" evidence="8">
    <location>
        <begin position="37"/>
        <end position="254"/>
    </location>
</feature>
<dbReference type="UniPathway" id="UPA00070">
    <property type="reaction ID" value="UER00120"/>
</dbReference>
<dbReference type="EC" id="4.1.1.23" evidence="2"/>
<organism evidence="11">
    <name type="scientific">Enterobius vermicularis</name>
    <name type="common">Human pinworm</name>
    <dbReference type="NCBI Taxonomy" id="51028"/>
    <lineage>
        <taxon>Eukaryota</taxon>
        <taxon>Metazoa</taxon>
        <taxon>Ecdysozoa</taxon>
        <taxon>Nematoda</taxon>
        <taxon>Chromadorea</taxon>
        <taxon>Rhabditida</taxon>
        <taxon>Spirurina</taxon>
        <taxon>Oxyuridomorpha</taxon>
        <taxon>Oxyuroidea</taxon>
        <taxon>Oxyuridae</taxon>
        <taxon>Enterobius</taxon>
    </lineage>
</organism>
<evidence type="ECO:0000256" key="3">
    <source>
        <dbReference type="ARBA" id="ARBA00022793"/>
    </source>
</evidence>
<evidence type="ECO:0000256" key="5">
    <source>
        <dbReference type="ARBA" id="ARBA00023239"/>
    </source>
</evidence>
<dbReference type="WBParaSite" id="EVEC_0001093701-mRNA-1">
    <property type="protein sequence ID" value="EVEC_0001093701-mRNA-1"/>
    <property type="gene ID" value="EVEC_0001093701"/>
</dbReference>
<evidence type="ECO:0000259" key="8">
    <source>
        <dbReference type="SMART" id="SM00934"/>
    </source>
</evidence>
<gene>
    <name evidence="9" type="ORF">EVEC_LOCUS10262</name>
</gene>
<feature type="binding site" evidence="7">
    <location>
        <position position="218"/>
    </location>
    <ligand>
        <name>substrate</name>
    </ligand>
</feature>
<dbReference type="InterPro" id="IPR013785">
    <property type="entry name" value="Aldolase_TIM"/>
</dbReference>
<feature type="active site" description="For OMPdecase activity" evidence="6">
    <location>
        <position position="101"/>
    </location>
</feature>
<dbReference type="Gene3D" id="3.20.20.70">
    <property type="entry name" value="Aldolase class I"/>
    <property type="match status" value="1"/>
</dbReference>
<keyword evidence="4" id="KW-0665">Pyrimidine biosynthesis</keyword>
<evidence type="ECO:0000313" key="10">
    <source>
        <dbReference type="Proteomes" id="UP000274131"/>
    </source>
</evidence>
<reference evidence="9 10" key="2">
    <citation type="submission" date="2018-10" db="EMBL/GenBank/DDBJ databases">
        <authorList>
            <consortium name="Pathogen Informatics"/>
        </authorList>
    </citation>
    <scope>NUCLEOTIDE SEQUENCE [LARGE SCALE GENOMIC DNA]</scope>
</reference>
<dbReference type="STRING" id="51028.A0A0N4VJB6"/>
<dbReference type="Proteomes" id="UP000274131">
    <property type="component" value="Unassembled WGS sequence"/>
</dbReference>
<dbReference type="AlphaFoldDB" id="A0A0N4VJB6"/>
<dbReference type="SUPFAM" id="SSF51366">
    <property type="entry name" value="Ribulose-phoshate binding barrel"/>
    <property type="match status" value="1"/>
</dbReference>
<keyword evidence="10" id="KW-1185">Reference proteome</keyword>
<dbReference type="GO" id="GO:0004590">
    <property type="term" value="F:orotidine-5'-phosphate decarboxylase activity"/>
    <property type="evidence" value="ECO:0007669"/>
    <property type="project" value="UniProtKB-EC"/>
</dbReference>
<feature type="active site" description="For OMPdecase activity" evidence="6">
    <location>
        <position position="98"/>
    </location>
</feature>
<dbReference type="Pfam" id="PF00215">
    <property type="entry name" value="OMPdecase"/>
    <property type="match status" value="1"/>
</dbReference>